<sequence>MKWRLTGEYLVSAVIIVILVIFINVFMIFSLLIIQARFDIPIFQDSEISAEQFTREFQTHLAVENHDVQIDQDGKKELIDQNAWIQVLDENGQVITGYREPKSLPQRYTPADIIQHYKYKEVDAETTVFVGEKDGYSYLMGIENPNINRFVLTSDIRNIFQAIKVFLGILVIDIIIALLIGYVFSTRLTKPINRVIDGIKQLANKDYSIDYQPNGVYKKVFHNMNNLSKQLKENEREREKTEQMREEWLANISHDIKTPLSSIKGYAELMTDPDYNISLEEMCEYAEIIEKKSVYIKDVMDDLHLTTKLKNNTLILNKQETNMVELLRNCVIDILNDPQYVDAHIEFDAIQEQIPMKVDQTLMKRAINNLIYNALVHNTKEVNIDVSIKVDEKHLTIQIKDDGKGIEQAEVDKIFDRYYRGTNTGERHKGSGLGMAIAKDVIKEHQGEITVASEVGKGTEITVTLKLKM</sequence>
<name>A0ACC6M215_9BACI</name>
<proteinExistence type="predicted"/>
<keyword evidence="2" id="KW-1185">Reference proteome</keyword>
<evidence type="ECO:0000313" key="1">
    <source>
        <dbReference type="EMBL" id="MDX8044985.1"/>
    </source>
</evidence>
<organism evidence="1 2">
    <name type="scientific">Gracilibacillus pellucidus</name>
    <dbReference type="NCBI Taxonomy" id="3095368"/>
    <lineage>
        <taxon>Bacteria</taxon>
        <taxon>Bacillati</taxon>
        <taxon>Bacillota</taxon>
        <taxon>Bacilli</taxon>
        <taxon>Bacillales</taxon>
        <taxon>Bacillaceae</taxon>
        <taxon>Gracilibacillus</taxon>
    </lineage>
</organism>
<dbReference type="Proteomes" id="UP001277972">
    <property type="component" value="Unassembled WGS sequence"/>
</dbReference>
<comment type="caution">
    <text evidence="1">The sequence shown here is derived from an EMBL/GenBank/DDBJ whole genome shotgun (WGS) entry which is preliminary data.</text>
</comment>
<dbReference type="EMBL" id="JAWZSR010000001">
    <property type="protein sequence ID" value="MDX8044985.1"/>
    <property type="molecule type" value="Genomic_DNA"/>
</dbReference>
<keyword evidence="1" id="KW-0808">Transferase</keyword>
<protein>
    <submittedName>
        <fullName evidence="1">HAMP domain-containing sensor histidine kinase</fullName>
    </submittedName>
</protein>
<keyword evidence="1" id="KW-0418">Kinase</keyword>
<evidence type="ECO:0000313" key="2">
    <source>
        <dbReference type="Proteomes" id="UP001277972"/>
    </source>
</evidence>
<accession>A0ACC6M215</accession>
<reference evidence="1" key="1">
    <citation type="submission" date="2023-11" db="EMBL/GenBank/DDBJ databases">
        <title>Gracilibacillus pellucida a moderately halophilic bacterium isolated from saline soil in Xinjiang province.</title>
        <authorList>
            <person name="Zhang Z."/>
            <person name="Tan F."/>
            <person name="Wang Y."/>
            <person name="Xia M."/>
        </authorList>
    </citation>
    <scope>NUCLEOTIDE SEQUENCE</scope>
    <source>
        <strain evidence="1">S3-1-1</strain>
    </source>
</reference>
<gene>
    <name evidence="1" type="ORF">SH601_03215</name>
</gene>